<dbReference type="PRINTS" id="PR00036">
    <property type="entry name" value="HTHLACI"/>
</dbReference>
<dbReference type="InterPro" id="IPR000843">
    <property type="entry name" value="HTH_LacI"/>
</dbReference>
<accession>A0A1Y5XUA1</accession>
<dbReference type="Pfam" id="PF13377">
    <property type="entry name" value="Peripla_BP_3"/>
    <property type="match status" value="1"/>
</dbReference>
<reference evidence="5 6" key="1">
    <citation type="submission" date="2017-04" db="EMBL/GenBank/DDBJ databases">
        <authorList>
            <person name="Afonso C.L."/>
            <person name="Miller P.J."/>
            <person name="Scott M.A."/>
            <person name="Spackman E."/>
            <person name="Goraichik I."/>
            <person name="Dimitrov K.M."/>
            <person name="Suarez D.L."/>
            <person name="Swayne D.E."/>
        </authorList>
    </citation>
    <scope>NUCLEOTIDE SEQUENCE [LARGE SCALE GENOMIC DNA]</scope>
    <source>
        <strain evidence="5 6">DSM 43828</strain>
    </source>
</reference>
<evidence type="ECO:0000256" key="2">
    <source>
        <dbReference type="ARBA" id="ARBA00023125"/>
    </source>
</evidence>
<keyword evidence="1" id="KW-0805">Transcription regulation</keyword>
<dbReference type="SMART" id="SM00354">
    <property type="entry name" value="HTH_LACI"/>
    <property type="match status" value="1"/>
</dbReference>
<gene>
    <name evidence="5" type="ORF">SAMN05661093_05638</name>
</gene>
<dbReference type="PANTHER" id="PTHR30146:SF138">
    <property type="entry name" value="TRANSCRIPTIONAL REGULATORY PROTEIN"/>
    <property type="match status" value="1"/>
</dbReference>
<evidence type="ECO:0000313" key="5">
    <source>
        <dbReference type="EMBL" id="SMD17870.1"/>
    </source>
</evidence>
<dbReference type="Pfam" id="PF00356">
    <property type="entry name" value="LacI"/>
    <property type="match status" value="1"/>
</dbReference>
<organism evidence="5 6">
    <name type="scientific">Kibdelosporangium aridum</name>
    <dbReference type="NCBI Taxonomy" id="2030"/>
    <lineage>
        <taxon>Bacteria</taxon>
        <taxon>Bacillati</taxon>
        <taxon>Actinomycetota</taxon>
        <taxon>Actinomycetes</taxon>
        <taxon>Pseudonocardiales</taxon>
        <taxon>Pseudonocardiaceae</taxon>
        <taxon>Kibdelosporangium</taxon>
    </lineage>
</organism>
<dbReference type="SUPFAM" id="SSF53822">
    <property type="entry name" value="Periplasmic binding protein-like I"/>
    <property type="match status" value="1"/>
</dbReference>
<proteinExistence type="predicted"/>
<dbReference type="Gene3D" id="1.10.260.40">
    <property type="entry name" value="lambda repressor-like DNA-binding domains"/>
    <property type="match status" value="1"/>
</dbReference>
<dbReference type="CDD" id="cd01392">
    <property type="entry name" value="HTH_LacI"/>
    <property type="match status" value="1"/>
</dbReference>
<keyword evidence="6" id="KW-1185">Reference proteome</keyword>
<dbReference type="InterPro" id="IPR010982">
    <property type="entry name" value="Lambda_DNA-bd_dom_sf"/>
</dbReference>
<dbReference type="SUPFAM" id="SSF47413">
    <property type="entry name" value="lambda repressor-like DNA-binding domains"/>
    <property type="match status" value="1"/>
</dbReference>
<keyword evidence="3" id="KW-0804">Transcription</keyword>
<dbReference type="Gene3D" id="3.40.50.2300">
    <property type="match status" value="2"/>
</dbReference>
<dbReference type="PROSITE" id="PS00356">
    <property type="entry name" value="HTH_LACI_1"/>
    <property type="match status" value="1"/>
</dbReference>
<evidence type="ECO:0000259" key="4">
    <source>
        <dbReference type="PROSITE" id="PS50932"/>
    </source>
</evidence>
<feature type="domain" description="HTH lacI-type" evidence="4">
    <location>
        <begin position="11"/>
        <end position="65"/>
    </location>
</feature>
<dbReference type="GO" id="GO:0003700">
    <property type="term" value="F:DNA-binding transcription factor activity"/>
    <property type="evidence" value="ECO:0007669"/>
    <property type="project" value="TreeGrafter"/>
</dbReference>
<dbReference type="PANTHER" id="PTHR30146">
    <property type="entry name" value="LACI-RELATED TRANSCRIPTIONAL REPRESSOR"/>
    <property type="match status" value="1"/>
</dbReference>
<dbReference type="AlphaFoldDB" id="A0A1Y5XUA1"/>
<dbReference type="Proteomes" id="UP000192674">
    <property type="component" value="Unassembled WGS sequence"/>
</dbReference>
<dbReference type="InterPro" id="IPR046335">
    <property type="entry name" value="LacI/GalR-like_sensor"/>
</dbReference>
<dbReference type="EMBL" id="FWXV01000005">
    <property type="protein sequence ID" value="SMD17870.1"/>
    <property type="molecule type" value="Genomic_DNA"/>
</dbReference>
<sequence>MTDGPVPGKRITIRDVAKSAGVSYQTVSRALNDKGEIDTTTKQRVLDTAKRLGYRPSRFARGLVRQDSTSVGLVIPNLLNPYFTEVAAGALDAARRKDWHVVVYDTADDERQELSTLGMIGSQVDAVVGYFSQPDDVIDRYTSGMPVVQIGRTDVGARFGEIRVDGEEGVHAAIAHLASTGRRRIGMLDHDHHHQPSVRYSWYCDAMREHGLPTFVAEAPQSIEGGQRAMAAMLEKHPELDAIFTYNDVIAIGAMFQARLLGRRVPADFAVIGFDGLAIGNMVEPPLSSVRIDTRKVGETAIDQVGQLLSGTRPEVATIKATLLLRGSA</sequence>
<dbReference type="OrthoDB" id="3258243at2"/>
<keyword evidence="2" id="KW-0238">DNA-binding</keyword>
<protein>
    <submittedName>
        <fullName evidence="5">Transcriptional regulator, LacI family</fullName>
    </submittedName>
</protein>
<dbReference type="InterPro" id="IPR028082">
    <property type="entry name" value="Peripla_BP_I"/>
</dbReference>
<evidence type="ECO:0000256" key="3">
    <source>
        <dbReference type="ARBA" id="ARBA00023163"/>
    </source>
</evidence>
<name>A0A1Y5XUA1_KIBAR</name>
<dbReference type="RefSeq" id="WP_084429941.1">
    <property type="nucleotide sequence ID" value="NZ_FWXV01000005.1"/>
</dbReference>
<dbReference type="GO" id="GO:0000976">
    <property type="term" value="F:transcription cis-regulatory region binding"/>
    <property type="evidence" value="ECO:0007669"/>
    <property type="project" value="TreeGrafter"/>
</dbReference>
<dbReference type="PROSITE" id="PS50932">
    <property type="entry name" value="HTH_LACI_2"/>
    <property type="match status" value="1"/>
</dbReference>
<evidence type="ECO:0000256" key="1">
    <source>
        <dbReference type="ARBA" id="ARBA00023015"/>
    </source>
</evidence>
<dbReference type="CDD" id="cd06267">
    <property type="entry name" value="PBP1_LacI_sugar_binding-like"/>
    <property type="match status" value="1"/>
</dbReference>
<evidence type="ECO:0000313" key="6">
    <source>
        <dbReference type="Proteomes" id="UP000192674"/>
    </source>
</evidence>